<evidence type="ECO:0000256" key="1">
    <source>
        <dbReference type="SAM" id="Phobius"/>
    </source>
</evidence>
<name>A0A934S3M6_9BACT</name>
<dbReference type="AlphaFoldDB" id="A0A934S3M6"/>
<dbReference type="EMBL" id="JAENIJ010000012">
    <property type="protein sequence ID" value="MBK1882565.1"/>
    <property type="molecule type" value="Genomic_DNA"/>
</dbReference>
<feature type="transmembrane region" description="Helical" evidence="1">
    <location>
        <begin position="29"/>
        <end position="48"/>
    </location>
</feature>
<evidence type="ECO:0000313" key="2">
    <source>
        <dbReference type="EMBL" id="MBK1882565.1"/>
    </source>
</evidence>
<keyword evidence="1" id="KW-0812">Transmembrane</keyword>
<evidence type="ECO:0000313" key="3">
    <source>
        <dbReference type="Proteomes" id="UP000603141"/>
    </source>
</evidence>
<dbReference type="Proteomes" id="UP000603141">
    <property type="component" value="Unassembled WGS sequence"/>
</dbReference>
<sequence length="96" mass="11128">MSQGKVSWPVVCLGLARMILQDRTERRKILFWMLLAVMAGMAIGLWGINAWLMESALRFLLWWGGCILLTILVILFALYDALAVIREEREKLFRDD</sequence>
<keyword evidence="3" id="KW-1185">Reference proteome</keyword>
<feature type="transmembrane region" description="Helical" evidence="1">
    <location>
        <begin position="60"/>
        <end position="85"/>
    </location>
</feature>
<keyword evidence="1" id="KW-0472">Membrane</keyword>
<proteinExistence type="predicted"/>
<gene>
    <name evidence="2" type="ORF">JIN85_09065</name>
</gene>
<protein>
    <submittedName>
        <fullName evidence="2">Uncharacterized protein</fullName>
    </submittedName>
</protein>
<keyword evidence="1" id="KW-1133">Transmembrane helix</keyword>
<dbReference type="RefSeq" id="WP_200269829.1">
    <property type="nucleotide sequence ID" value="NZ_JAENIJ010000012.1"/>
</dbReference>
<accession>A0A934S3M6</accession>
<comment type="caution">
    <text evidence="2">The sequence shown here is derived from an EMBL/GenBank/DDBJ whole genome shotgun (WGS) entry which is preliminary data.</text>
</comment>
<reference evidence="2" key="1">
    <citation type="submission" date="2021-01" db="EMBL/GenBank/DDBJ databases">
        <title>Modified the classification status of verrucomicrobia.</title>
        <authorList>
            <person name="Feng X."/>
        </authorList>
    </citation>
    <scope>NUCLEOTIDE SEQUENCE</scope>
    <source>
        <strain evidence="2">KCTC 22041</strain>
    </source>
</reference>
<organism evidence="2 3">
    <name type="scientific">Luteolibacter pohnpeiensis</name>
    <dbReference type="NCBI Taxonomy" id="454153"/>
    <lineage>
        <taxon>Bacteria</taxon>
        <taxon>Pseudomonadati</taxon>
        <taxon>Verrucomicrobiota</taxon>
        <taxon>Verrucomicrobiia</taxon>
        <taxon>Verrucomicrobiales</taxon>
        <taxon>Verrucomicrobiaceae</taxon>
        <taxon>Luteolibacter</taxon>
    </lineage>
</organism>